<dbReference type="PRINTS" id="PR00922">
    <property type="entry name" value="DADACBPTASE3"/>
</dbReference>
<name>A0A6J4PHJ8_9ACTN</name>
<protein>
    <submittedName>
        <fullName evidence="4">D-alanyl-D-alanine carboxypeptidase</fullName>
        <ecNumber evidence="4">3.4.16.4</ecNumber>
    </submittedName>
</protein>
<proteinExistence type="inferred from homology"/>
<keyword evidence="3" id="KW-0472">Membrane</keyword>
<sequence length="491" mass="49575">MAQREPRHPGGRAYAGPGARSHWLATLLVLVLVGSAVAAYRLDWGSRYLGWGADPDTDPAAVAPPAGLTLPALPVAEPVAVPAGPGAVDVAEVDAAIRGGLGDKDLGRHVVATVGGLSNDRAVVSLGTGPVVPASITKLLTATAALSVLGPEATFATRVVAGQRPRDVVLVGGGDPFLASEPATGSTYPGRADVVTLAEQVAGRLTTRKVRLAYDASLFTGPADNPAWEPDYVPDGVVSPITSLWVDEGRSPTGYGRVADPALTAARVFADALAAEGVRVVGTPRPGAAADGASELGSVRSAPLAEIVQRVLDVSDNEAAEVLAHHVGLAVSGVGSFQAGAAGVLRALSDLGIDVSGDRVLDGSGLSRRNRVTASTVRRVLQVASSPGHPDLRPVVEGLPVAGFTGSLTYRFDRGAPEGRGRVRAKTGTLTGVHSLAGLVTDLDGNVMSFVVAADRVRPAKALAARAALDEVAAALAACHCSPGPPVGATG</sequence>
<reference evidence="4" key="1">
    <citation type="submission" date="2020-02" db="EMBL/GenBank/DDBJ databases">
        <authorList>
            <person name="Meier V. D."/>
        </authorList>
    </citation>
    <scope>NUCLEOTIDE SEQUENCE</scope>
    <source>
        <strain evidence="4">AVDCRST_MAG06</strain>
    </source>
</reference>
<evidence type="ECO:0000256" key="1">
    <source>
        <dbReference type="ARBA" id="ARBA00006096"/>
    </source>
</evidence>
<dbReference type="EMBL" id="CADCUP010000213">
    <property type="protein sequence ID" value="CAA9416024.1"/>
    <property type="molecule type" value="Genomic_DNA"/>
</dbReference>
<keyword evidence="3" id="KW-1133">Transmembrane helix</keyword>
<dbReference type="PANTHER" id="PTHR30023:SF0">
    <property type="entry name" value="PENICILLIN-SENSITIVE CARBOXYPEPTIDASE A"/>
    <property type="match status" value="1"/>
</dbReference>
<keyword evidence="3" id="KW-0812">Transmembrane</keyword>
<dbReference type="GO" id="GO:0000270">
    <property type="term" value="P:peptidoglycan metabolic process"/>
    <property type="evidence" value="ECO:0007669"/>
    <property type="project" value="TreeGrafter"/>
</dbReference>
<dbReference type="GO" id="GO:0006508">
    <property type="term" value="P:proteolysis"/>
    <property type="evidence" value="ECO:0007669"/>
    <property type="project" value="InterPro"/>
</dbReference>
<dbReference type="InterPro" id="IPR012338">
    <property type="entry name" value="Beta-lactam/transpept-like"/>
</dbReference>
<keyword evidence="4" id="KW-0645">Protease</keyword>
<evidence type="ECO:0000256" key="2">
    <source>
        <dbReference type="ARBA" id="ARBA00022801"/>
    </source>
</evidence>
<keyword evidence="4" id="KW-0121">Carboxypeptidase</keyword>
<feature type="transmembrane region" description="Helical" evidence="3">
    <location>
        <begin position="21"/>
        <end position="40"/>
    </location>
</feature>
<dbReference type="Gene3D" id="3.40.710.10">
    <property type="entry name" value="DD-peptidase/beta-lactamase superfamily"/>
    <property type="match status" value="1"/>
</dbReference>
<dbReference type="NCBIfam" id="TIGR00666">
    <property type="entry name" value="PBP4"/>
    <property type="match status" value="1"/>
</dbReference>
<keyword evidence="2 4" id="KW-0378">Hydrolase</keyword>
<gene>
    <name evidence="4" type="ORF">AVDCRST_MAG06-3202</name>
</gene>
<dbReference type="PANTHER" id="PTHR30023">
    <property type="entry name" value="D-ALANYL-D-ALANINE CARBOXYPEPTIDASE"/>
    <property type="match status" value="1"/>
</dbReference>
<accession>A0A6J4PHJ8</accession>
<dbReference type="SUPFAM" id="SSF56601">
    <property type="entry name" value="beta-lactamase/transpeptidase-like"/>
    <property type="match status" value="1"/>
</dbReference>
<dbReference type="Pfam" id="PF02113">
    <property type="entry name" value="Peptidase_S13"/>
    <property type="match status" value="2"/>
</dbReference>
<organism evidence="4">
    <name type="scientific">uncultured Nocardioides sp</name>
    <dbReference type="NCBI Taxonomy" id="198441"/>
    <lineage>
        <taxon>Bacteria</taxon>
        <taxon>Bacillati</taxon>
        <taxon>Actinomycetota</taxon>
        <taxon>Actinomycetes</taxon>
        <taxon>Propionibacteriales</taxon>
        <taxon>Nocardioidaceae</taxon>
        <taxon>Nocardioides</taxon>
        <taxon>environmental samples</taxon>
    </lineage>
</organism>
<dbReference type="EC" id="3.4.16.4" evidence="4"/>
<dbReference type="InterPro" id="IPR000667">
    <property type="entry name" value="Peptidase_S13"/>
</dbReference>
<dbReference type="Gene3D" id="3.50.80.20">
    <property type="entry name" value="D-Ala-D-Ala carboxypeptidase C, peptidase S13"/>
    <property type="match status" value="1"/>
</dbReference>
<dbReference type="RefSeq" id="WP_295661525.1">
    <property type="nucleotide sequence ID" value="NZ_CADCUP010000213.1"/>
</dbReference>
<evidence type="ECO:0000256" key="3">
    <source>
        <dbReference type="SAM" id="Phobius"/>
    </source>
</evidence>
<dbReference type="AlphaFoldDB" id="A0A6J4PHJ8"/>
<dbReference type="GO" id="GO:0009002">
    <property type="term" value="F:serine-type D-Ala-D-Ala carboxypeptidase activity"/>
    <property type="evidence" value="ECO:0007669"/>
    <property type="project" value="UniProtKB-EC"/>
</dbReference>
<evidence type="ECO:0000313" key="4">
    <source>
        <dbReference type="EMBL" id="CAA9416024.1"/>
    </source>
</evidence>
<comment type="similarity">
    <text evidence="1">Belongs to the peptidase S13 family.</text>
</comment>